<evidence type="ECO:0000313" key="1">
    <source>
        <dbReference type="EnsemblMetazoa" id="RPRC004636-PA"/>
    </source>
</evidence>
<accession>T1HKR2</accession>
<dbReference type="AlphaFoldDB" id="T1HKR2"/>
<protein>
    <submittedName>
        <fullName evidence="1">Uncharacterized protein</fullName>
    </submittedName>
</protein>
<name>T1HKR2_RHOPR</name>
<keyword evidence="2" id="KW-1185">Reference proteome</keyword>
<reference evidence="1" key="1">
    <citation type="submission" date="2015-05" db="UniProtKB">
        <authorList>
            <consortium name="EnsemblMetazoa"/>
        </authorList>
    </citation>
    <scope>IDENTIFICATION</scope>
</reference>
<dbReference type="EnsemblMetazoa" id="RPRC004636-RA">
    <property type="protein sequence ID" value="RPRC004636-PA"/>
    <property type="gene ID" value="RPRC004636"/>
</dbReference>
<dbReference type="HOGENOM" id="CLU_1483789_0_0_1"/>
<evidence type="ECO:0000313" key="2">
    <source>
        <dbReference type="Proteomes" id="UP000015103"/>
    </source>
</evidence>
<dbReference type="VEuPathDB" id="VectorBase:RPRC004636"/>
<organism evidence="1 2">
    <name type="scientific">Rhodnius prolixus</name>
    <name type="common">Triatomid bug</name>
    <dbReference type="NCBI Taxonomy" id="13249"/>
    <lineage>
        <taxon>Eukaryota</taxon>
        <taxon>Metazoa</taxon>
        <taxon>Ecdysozoa</taxon>
        <taxon>Arthropoda</taxon>
        <taxon>Hexapoda</taxon>
        <taxon>Insecta</taxon>
        <taxon>Pterygota</taxon>
        <taxon>Neoptera</taxon>
        <taxon>Paraneoptera</taxon>
        <taxon>Hemiptera</taxon>
        <taxon>Heteroptera</taxon>
        <taxon>Panheteroptera</taxon>
        <taxon>Cimicomorpha</taxon>
        <taxon>Reduviidae</taxon>
        <taxon>Triatominae</taxon>
        <taxon>Rhodnius</taxon>
    </lineage>
</organism>
<dbReference type="RefSeq" id="XP_073968421.1">
    <property type="nucleotide sequence ID" value="XM_074112320.1"/>
</dbReference>
<dbReference type="EMBL" id="ACPB03015801">
    <property type="status" value="NOT_ANNOTATED_CDS"/>
    <property type="molecule type" value="Genomic_DNA"/>
</dbReference>
<dbReference type="InParanoid" id="T1HKR2"/>
<sequence length="182" mass="21360">MIPEQWVKEYVLYSQRRRLAKCLIVLIFGGWSIYQNWDEKIYFTLQTTIYVCSIFWSQVRPSECVLKLYGELASMTLITTQLCILTGFPKEIAYCNFSTMLIYFLSGFYTKSPFRVMEVLAAVQLFEMMICAYLLRSMATVCLTCLYYYLRYLNYLNLVDYDIAVALCLYTMGMISGYSEKS</sequence>
<dbReference type="GeneID" id="141445992"/>
<proteinExistence type="predicted"/>
<dbReference type="Proteomes" id="UP000015103">
    <property type="component" value="Unassembled WGS sequence"/>
</dbReference>